<keyword evidence="4" id="KW-1185">Reference proteome</keyword>
<comment type="caution">
    <text evidence="3">The sequence shown here is derived from an EMBL/GenBank/DDBJ whole genome shotgun (WGS) entry which is preliminary data.</text>
</comment>
<keyword evidence="1 2" id="KW-0732">Signal</keyword>
<keyword evidence="3" id="KW-0675">Receptor</keyword>
<dbReference type="GO" id="GO:0055085">
    <property type="term" value="P:transmembrane transport"/>
    <property type="evidence" value="ECO:0007669"/>
    <property type="project" value="InterPro"/>
</dbReference>
<dbReference type="Gene3D" id="3.40.190.170">
    <property type="entry name" value="Bacterial extracellular solute-binding protein, family 7"/>
    <property type="match status" value="1"/>
</dbReference>
<reference evidence="3 4" key="1">
    <citation type="submission" date="2019-03" db="EMBL/GenBank/DDBJ databases">
        <title>Genomic Encyclopedia of Type Strains, Phase IV (KMG-IV): sequencing the most valuable type-strain genomes for metagenomic binning, comparative biology and taxonomic classification.</title>
        <authorList>
            <person name="Goeker M."/>
        </authorList>
    </citation>
    <scope>NUCLEOTIDE SEQUENCE [LARGE SCALE GENOMIC DNA]</scope>
    <source>
        <strain evidence="3 4">DSM 25964</strain>
    </source>
</reference>
<evidence type="ECO:0000313" key="4">
    <source>
        <dbReference type="Proteomes" id="UP000295066"/>
    </source>
</evidence>
<feature type="chain" id="PRO_5020342169" evidence="2">
    <location>
        <begin position="24"/>
        <end position="332"/>
    </location>
</feature>
<feature type="signal peptide" evidence="2">
    <location>
        <begin position="1"/>
        <end position="23"/>
    </location>
</feature>
<dbReference type="PANTHER" id="PTHR33376:SF2">
    <property type="entry name" value="DICARBOXYLATE-BINDING PERIPLASMIC PROTEIN"/>
    <property type="match status" value="1"/>
</dbReference>
<sequence>MKKPVVLLLAAVLALVFVLPVQAAPLKLVAAHNQTSQENPYQYGMLKFKEVVEKLSNGEISVDVHAGTIGTNEDELVEKLKLGAADVVVASPGFMTKIGIPEVDLFSLLYLFNSFDHWEKAVDGEAGQTLAKIINEKSKNTFRIAAYWSAGVRNYYGKKPINTMDDLKGMKIRTQMSGVVADFWKQTGAIPTQVAWGELYQALQQGIVDCAENDYTNFSLLDHHKTANGKFITETEHDFTTRFVLMNGRKFDGLTDQQKEWITEALKQATAEERQITYGMLSKSKEKVIADGGTVNSIDKAPFIAIAVPIQDKLAEKLGIQDLVEKVRAAGK</sequence>
<dbReference type="Pfam" id="PF03480">
    <property type="entry name" value="DctP"/>
    <property type="match status" value="1"/>
</dbReference>
<dbReference type="Proteomes" id="UP000295066">
    <property type="component" value="Unassembled WGS sequence"/>
</dbReference>
<accession>A0A4R8MAN8</accession>
<evidence type="ECO:0000313" key="3">
    <source>
        <dbReference type="EMBL" id="TDY61187.1"/>
    </source>
</evidence>
<name>A0A4R8MAN8_9BACT</name>
<dbReference type="InterPro" id="IPR038404">
    <property type="entry name" value="TRAP_DctP_sf"/>
</dbReference>
<dbReference type="AlphaFoldDB" id="A0A4R8MAN8"/>
<dbReference type="SUPFAM" id="SSF53850">
    <property type="entry name" value="Periplasmic binding protein-like II"/>
    <property type="match status" value="1"/>
</dbReference>
<proteinExistence type="predicted"/>
<dbReference type="NCBIfam" id="NF037995">
    <property type="entry name" value="TRAP_S1"/>
    <property type="match status" value="1"/>
</dbReference>
<dbReference type="InterPro" id="IPR018389">
    <property type="entry name" value="DctP_fam"/>
</dbReference>
<dbReference type="OrthoDB" id="89872at2"/>
<gene>
    <name evidence="3" type="ORF">C8D99_10642</name>
</gene>
<organism evidence="3 4">
    <name type="scientific">Aminivibrio pyruvatiphilus</name>
    <dbReference type="NCBI Taxonomy" id="1005740"/>
    <lineage>
        <taxon>Bacteria</taxon>
        <taxon>Thermotogati</taxon>
        <taxon>Synergistota</taxon>
        <taxon>Synergistia</taxon>
        <taxon>Synergistales</taxon>
        <taxon>Aminobacteriaceae</taxon>
        <taxon>Aminivibrio</taxon>
    </lineage>
</organism>
<dbReference type="RefSeq" id="WP_133957239.1">
    <property type="nucleotide sequence ID" value="NZ_SORI01000006.1"/>
</dbReference>
<protein>
    <submittedName>
        <fullName evidence="3">Tripartite ATP-independent transporter DctP family solute receptor</fullName>
    </submittedName>
</protein>
<dbReference type="GO" id="GO:0030246">
    <property type="term" value="F:carbohydrate binding"/>
    <property type="evidence" value="ECO:0007669"/>
    <property type="project" value="TreeGrafter"/>
</dbReference>
<dbReference type="CDD" id="cd13603">
    <property type="entry name" value="PBP2_TRAP_Siap_TeaA_like"/>
    <property type="match status" value="1"/>
</dbReference>
<dbReference type="PANTHER" id="PTHR33376">
    <property type="match status" value="1"/>
</dbReference>
<evidence type="ECO:0000256" key="2">
    <source>
        <dbReference type="SAM" id="SignalP"/>
    </source>
</evidence>
<evidence type="ECO:0000256" key="1">
    <source>
        <dbReference type="ARBA" id="ARBA00022729"/>
    </source>
</evidence>
<dbReference type="EMBL" id="SORI01000006">
    <property type="protein sequence ID" value="TDY61187.1"/>
    <property type="molecule type" value="Genomic_DNA"/>
</dbReference>